<evidence type="ECO:0000313" key="3">
    <source>
        <dbReference type="EMBL" id="QPF90450.1"/>
    </source>
</evidence>
<dbReference type="KEGG" id="bcou:IC761_28725"/>
<dbReference type="EMBL" id="CP061379">
    <property type="protein sequence ID" value="QPF90450.1"/>
    <property type="molecule type" value="Genomic_DNA"/>
</dbReference>
<keyword evidence="2" id="KW-1133">Transmembrane helix</keyword>
<dbReference type="RefSeq" id="WP_195800040.1">
    <property type="nucleotide sequence ID" value="NZ_CP061379.1"/>
</dbReference>
<reference evidence="3 4" key="1">
    <citation type="submission" date="2020-09" db="EMBL/GenBank/DDBJ databases">
        <title>Complete genomes of bradyrhizobia occurring on native shrubby legumes in Australia.</title>
        <authorList>
            <person name="Lafay B."/>
        </authorList>
    </citation>
    <scope>NUCLEOTIDE SEQUENCE [LARGE SCALE GENOMIC DNA]</scope>
    <source>
        <strain evidence="3 4">BDV5040</strain>
    </source>
</reference>
<organism evidence="3 4">
    <name type="scientific">Bradyrhizobium commune</name>
    <dbReference type="NCBI Taxonomy" id="83627"/>
    <lineage>
        <taxon>Bacteria</taxon>
        <taxon>Pseudomonadati</taxon>
        <taxon>Pseudomonadota</taxon>
        <taxon>Alphaproteobacteria</taxon>
        <taxon>Hyphomicrobiales</taxon>
        <taxon>Nitrobacteraceae</taxon>
        <taxon>Bradyrhizobium</taxon>
    </lineage>
</organism>
<dbReference type="Proteomes" id="UP000594621">
    <property type="component" value="Chromosome"/>
</dbReference>
<evidence type="ECO:0000256" key="2">
    <source>
        <dbReference type="SAM" id="Phobius"/>
    </source>
</evidence>
<protein>
    <submittedName>
        <fullName evidence="3">Uncharacterized protein</fullName>
    </submittedName>
</protein>
<feature type="region of interest" description="Disordered" evidence="1">
    <location>
        <begin position="73"/>
        <end position="92"/>
    </location>
</feature>
<feature type="transmembrane region" description="Helical" evidence="2">
    <location>
        <begin position="24"/>
        <end position="43"/>
    </location>
</feature>
<name>A0A7S9GY15_9BRAD</name>
<proteinExistence type="predicted"/>
<keyword evidence="2" id="KW-0812">Transmembrane</keyword>
<keyword evidence="2" id="KW-0472">Membrane</keyword>
<dbReference type="AlphaFoldDB" id="A0A7S9GY15"/>
<evidence type="ECO:0000256" key="1">
    <source>
        <dbReference type="SAM" id="MobiDB-lite"/>
    </source>
</evidence>
<accession>A0A7S9GY15</accession>
<evidence type="ECO:0000313" key="4">
    <source>
        <dbReference type="Proteomes" id="UP000594621"/>
    </source>
</evidence>
<sequence length="92" mass="9612">MLTLSGASSAAASAARGRHVRFYWSLLVAIALVGPLPVTASIAGADPADPAAKVARTGYRSVIAPYSRLRPATPASWRERNGAVTPQPKQDK</sequence>
<keyword evidence="4" id="KW-1185">Reference proteome</keyword>
<gene>
    <name evidence="3" type="ORF">IC761_28725</name>
</gene>